<sequence length="171" mass="18873">MHALTLLPLLFGLPCLSALVSRQFPHLIIPVDANAPDRAYGTQLTGAITQQVTTPTTIRHPPTLTHPEIHRNLLRRALQRRLLVPAKLLHQHQQHQRRALETLGPGALPVQRVVAPADYQQRQRHVEQQAATHLDVGDRHAGVFGQCEYHWRSCLSLSKGAGGAVFAASGE</sequence>
<protein>
    <submittedName>
        <fullName evidence="1">Uncharacterized protein</fullName>
    </submittedName>
</protein>
<name>A0ACC2IGE1_9PLEO</name>
<proteinExistence type="predicted"/>
<dbReference type="Proteomes" id="UP001153331">
    <property type="component" value="Unassembled WGS sequence"/>
</dbReference>
<accession>A0ACC2IGE1</accession>
<comment type="caution">
    <text evidence="1">The sequence shown here is derived from an EMBL/GenBank/DDBJ whole genome shotgun (WGS) entry which is preliminary data.</text>
</comment>
<evidence type="ECO:0000313" key="2">
    <source>
        <dbReference type="Proteomes" id="UP001153331"/>
    </source>
</evidence>
<gene>
    <name evidence="1" type="ORF">OPT61_g3881</name>
</gene>
<reference evidence="1" key="1">
    <citation type="submission" date="2022-11" db="EMBL/GenBank/DDBJ databases">
        <title>Genome Sequence of Boeremia exigua.</title>
        <authorList>
            <person name="Buettner E."/>
        </authorList>
    </citation>
    <scope>NUCLEOTIDE SEQUENCE</scope>
    <source>
        <strain evidence="1">CU02</strain>
    </source>
</reference>
<keyword evidence="2" id="KW-1185">Reference proteome</keyword>
<organism evidence="1 2">
    <name type="scientific">Boeremia exigua</name>
    <dbReference type="NCBI Taxonomy" id="749465"/>
    <lineage>
        <taxon>Eukaryota</taxon>
        <taxon>Fungi</taxon>
        <taxon>Dikarya</taxon>
        <taxon>Ascomycota</taxon>
        <taxon>Pezizomycotina</taxon>
        <taxon>Dothideomycetes</taxon>
        <taxon>Pleosporomycetidae</taxon>
        <taxon>Pleosporales</taxon>
        <taxon>Pleosporineae</taxon>
        <taxon>Didymellaceae</taxon>
        <taxon>Boeremia</taxon>
    </lineage>
</organism>
<evidence type="ECO:0000313" key="1">
    <source>
        <dbReference type="EMBL" id="KAJ8114162.1"/>
    </source>
</evidence>
<dbReference type="EMBL" id="JAPHNI010000209">
    <property type="protein sequence ID" value="KAJ8114162.1"/>
    <property type="molecule type" value="Genomic_DNA"/>
</dbReference>